<gene>
    <name evidence="3" type="ORF">TCE0_060f19314</name>
</gene>
<feature type="region of interest" description="Disordered" evidence="1">
    <location>
        <begin position="1"/>
        <end position="82"/>
    </location>
</feature>
<name>A0A6V8HQ04_TALPI</name>
<evidence type="ECO:0000256" key="1">
    <source>
        <dbReference type="SAM" id="MobiDB-lite"/>
    </source>
</evidence>
<comment type="caution">
    <text evidence="3">The sequence shown here is derived from an EMBL/GenBank/DDBJ whole genome shotgun (WGS) entry which is preliminary data.</text>
</comment>
<keyword evidence="2" id="KW-0812">Transmembrane</keyword>
<dbReference type="AlphaFoldDB" id="A0A6V8HQ04"/>
<evidence type="ECO:0000313" key="4">
    <source>
        <dbReference type="Proteomes" id="UP000053095"/>
    </source>
</evidence>
<dbReference type="EMBL" id="DF933856">
    <property type="protein sequence ID" value="GAM44025.1"/>
    <property type="molecule type" value="Genomic_DNA"/>
</dbReference>
<organism evidence="3 4">
    <name type="scientific">Talaromyces pinophilus</name>
    <name type="common">Penicillium pinophilum</name>
    <dbReference type="NCBI Taxonomy" id="128442"/>
    <lineage>
        <taxon>Eukaryota</taxon>
        <taxon>Fungi</taxon>
        <taxon>Dikarya</taxon>
        <taxon>Ascomycota</taxon>
        <taxon>Pezizomycotina</taxon>
        <taxon>Eurotiomycetes</taxon>
        <taxon>Eurotiomycetidae</taxon>
        <taxon>Eurotiales</taxon>
        <taxon>Trichocomaceae</taxon>
        <taxon>Talaromyces</taxon>
        <taxon>Talaromyces sect. Talaromyces</taxon>
    </lineage>
</organism>
<proteinExistence type="predicted"/>
<accession>A0A6V8HQ04</accession>
<sequence length="135" mass="15118">MGTNSIPTEAAPAYEDLFAGHERPGNTSSGYTSIPQTDLLHPEEIDNRNNDEIDIEQQQRPDDVHLHQHQHTDNAEGVDGEGQGHIHCTACDRLLERKEQRMNQRHCCTMVAVTFMVAFLCLMILGLGIVVVKKD</sequence>
<protein>
    <submittedName>
        <fullName evidence="3">Uncharacterized protein</fullName>
    </submittedName>
</protein>
<reference evidence="4" key="1">
    <citation type="journal article" date="2015" name="Genome Announc.">
        <title>Draft genome sequence of Talaromyces cellulolyticus strain Y-94, a source of lignocellulosic biomass-degrading enzymes.</title>
        <authorList>
            <person name="Fujii T."/>
            <person name="Koike H."/>
            <person name="Sawayama S."/>
            <person name="Yano S."/>
            <person name="Inoue H."/>
        </authorList>
    </citation>
    <scope>NUCLEOTIDE SEQUENCE [LARGE SCALE GENOMIC DNA]</scope>
    <source>
        <strain evidence="4">Y-94</strain>
    </source>
</reference>
<evidence type="ECO:0000313" key="3">
    <source>
        <dbReference type="EMBL" id="GAM44025.1"/>
    </source>
</evidence>
<feature type="compositionally biased region" description="Basic and acidic residues" evidence="1">
    <location>
        <begin position="40"/>
        <end position="74"/>
    </location>
</feature>
<keyword evidence="2" id="KW-0472">Membrane</keyword>
<dbReference type="Proteomes" id="UP000053095">
    <property type="component" value="Unassembled WGS sequence"/>
</dbReference>
<feature type="transmembrane region" description="Helical" evidence="2">
    <location>
        <begin position="107"/>
        <end position="132"/>
    </location>
</feature>
<keyword evidence="2" id="KW-1133">Transmembrane helix</keyword>
<keyword evidence="4" id="KW-1185">Reference proteome</keyword>
<feature type="compositionally biased region" description="Polar residues" evidence="1">
    <location>
        <begin position="25"/>
        <end position="36"/>
    </location>
</feature>
<evidence type="ECO:0000256" key="2">
    <source>
        <dbReference type="SAM" id="Phobius"/>
    </source>
</evidence>